<dbReference type="Gene3D" id="3.30.9.10">
    <property type="entry name" value="D-Amino Acid Oxidase, subunit A, domain 2"/>
    <property type="match status" value="1"/>
</dbReference>
<sequence length="415" mass="44085">MRGAADKPESVLVIGAGIAGLTIAHQLSRQGIRVTVCDGVGVGAGASWGNAGWVNPIQAGPMPEPQVVLDSVRHLGSGQSSTKIAMRDIPGLAGWLLAFLRNCTPARYRRAAGWLAELGRTSVADVEQLAEDGVVFTHRRGELLAVARDPRLVDAFLAARKPLCTSGLRLPSTVLTGSELRDLEPILSSRITAGVRVEDHLDIDSASLLRGLSDHLRDRGVIIAEGVTATEVRAVDGRADAVVTDQGDYRSDAVVVATGAIPNPLYRGFPMIGARGYSFDVAARRRPGRSVLLLGSHIACVPRDGRVRIAGGVDFGPSARLSSARLDAMVALAEPSLVGVDWGDRRNEWTGQRPVTPDGLPVVDRLPPYSNVFVATGYATLGMTLAASIAVLVARWIVEGERAPVLAPFRVDRFR</sequence>
<protein>
    <submittedName>
        <fullName evidence="4">FAD-binding oxidoreductase</fullName>
    </submittedName>
</protein>
<comment type="caution">
    <text evidence="4">The sequence shown here is derived from an EMBL/GenBank/DDBJ whole genome shotgun (WGS) entry which is preliminary data.</text>
</comment>
<proteinExistence type="predicted"/>
<dbReference type="SUPFAM" id="SSF51905">
    <property type="entry name" value="FAD/NAD(P)-binding domain"/>
    <property type="match status" value="1"/>
</dbReference>
<keyword evidence="2" id="KW-0472">Membrane</keyword>
<dbReference type="GO" id="GO:0016491">
    <property type="term" value="F:oxidoreductase activity"/>
    <property type="evidence" value="ECO:0007669"/>
    <property type="project" value="UniProtKB-KW"/>
</dbReference>
<keyword evidence="5" id="KW-1185">Reference proteome</keyword>
<feature type="domain" description="FAD dependent oxidoreductase" evidence="3">
    <location>
        <begin position="11"/>
        <end position="396"/>
    </location>
</feature>
<evidence type="ECO:0000256" key="1">
    <source>
        <dbReference type="ARBA" id="ARBA00023002"/>
    </source>
</evidence>
<keyword evidence="2" id="KW-1133">Transmembrane helix</keyword>
<name>A0A9X2IY41_9NOCA</name>
<accession>A0A9X2IY41</accession>
<dbReference type="Gene3D" id="3.50.50.60">
    <property type="entry name" value="FAD/NAD(P)-binding domain"/>
    <property type="match status" value="2"/>
</dbReference>
<dbReference type="EMBL" id="JAMRXG010000011">
    <property type="protein sequence ID" value="MCM6776662.1"/>
    <property type="molecule type" value="Genomic_DNA"/>
</dbReference>
<dbReference type="PANTHER" id="PTHR13847:SF289">
    <property type="entry name" value="GLYCINE OXIDASE"/>
    <property type="match status" value="1"/>
</dbReference>
<dbReference type="InterPro" id="IPR036188">
    <property type="entry name" value="FAD/NAD-bd_sf"/>
</dbReference>
<dbReference type="Pfam" id="PF01266">
    <property type="entry name" value="DAO"/>
    <property type="match status" value="1"/>
</dbReference>
<dbReference type="RefSeq" id="WP_251914973.1">
    <property type="nucleotide sequence ID" value="NZ_JAMRXG010000011.1"/>
</dbReference>
<gene>
    <name evidence="4" type="ORF">NDR86_24545</name>
</gene>
<organism evidence="4 5">
    <name type="scientific">Nocardia pulmonis</name>
    <dbReference type="NCBI Taxonomy" id="2951408"/>
    <lineage>
        <taxon>Bacteria</taxon>
        <taxon>Bacillati</taxon>
        <taxon>Actinomycetota</taxon>
        <taxon>Actinomycetes</taxon>
        <taxon>Mycobacteriales</taxon>
        <taxon>Nocardiaceae</taxon>
        <taxon>Nocardia</taxon>
    </lineage>
</organism>
<dbReference type="InterPro" id="IPR006076">
    <property type="entry name" value="FAD-dep_OxRdtase"/>
</dbReference>
<dbReference type="Proteomes" id="UP001139157">
    <property type="component" value="Unassembled WGS sequence"/>
</dbReference>
<evidence type="ECO:0000313" key="5">
    <source>
        <dbReference type="Proteomes" id="UP001139157"/>
    </source>
</evidence>
<feature type="transmembrane region" description="Helical" evidence="2">
    <location>
        <begin position="372"/>
        <end position="394"/>
    </location>
</feature>
<evidence type="ECO:0000259" key="3">
    <source>
        <dbReference type="Pfam" id="PF01266"/>
    </source>
</evidence>
<reference evidence="4" key="1">
    <citation type="submission" date="2022-06" db="EMBL/GenBank/DDBJ databases">
        <title>Novel species in genus nocardia.</title>
        <authorList>
            <person name="Li F."/>
        </authorList>
    </citation>
    <scope>NUCLEOTIDE SEQUENCE</scope>
    <source>
        <strain evidence="4">CDC141</strain>
    </source>
</reference>
<evidence type="ECO:0000256" key="2">
    <source>
        <dbReference type="SAM" id="Phobius"/>
    </source>
</evidence>
<evidence type="ECO:0000313" key="4">
    <source>
        <dbReference type="EMBL" id="MCM6776662.1"/>
    </source>
</evidence>
<dbReference type="PANTHER" id="PTHR13847">
    <property type="entry name" value="SARCOSINE DEHYDROGENASE-RELATED"/>
    <property type="match status" value="1"/>
</dbReference>
<dbReference type="AlphaFoldDB" id="A0A9X2IY41"/>
<dbReference type="GO" id="GO:0005737">
    <property type="term" value="C:cytoplasm"/>
    <property type="evidence" value="ECO:0007669"/>
    <property type="project" value="TreeGrafter"/>
</dbReference>
<keyword evidence="1" id="KW-0560">Oxidoreductase</keyword>
<keyword evidence="2" id="KW-0812">Transmembrane</keyword>